<evidence type="ECO:0000259" key="1">
    <source>
        <dbReference type="PROSITE" id="PS50801"/>
    </source>
</evidence>
<organism evidence="2 3">
    <name type="scientific">Pseudoalteromonas piscicida</name>
    <dbReference type="NCBI Taxonomy" id="43662"/>
    <lineage>
        <taxon>Bacteria</taxon>
        <taxon>Pseudomonadati</taxon>
        <taxon>Pseudomonadota</taxon>
        <taxon>Gammaproteobacteria</taxon>
        <taxon>Alteromonadales</taxon>
        <taxon>Pseudoalteromonadaceae</taxon>
        <taxon>Pseudoalteromonas</taxon>
    </lineage>
</organism>
<sequence length="105" mass="11688">MAVDVSQKADFTIIECSDECNIFYVHALYPSFQTVVDAQPSKVIVDLTSVQDIDTAGLQLLLWLKKQLPASSELLITTGDNQPVLDFMSLYQLNTQLSHLVEDKA</sequence>
<accession>A0A2A5JP77</accession>
<dbReference type="Gene3D" id="3.30.750.24">
    <property type="entry name" value="STAS domain"/>
    <property type="match status" value="1"/>
</dbReference>
<gene>
    <name evidence="2" type="ORF">CEX98_13850</name>
</gene>
<comment type="caution">
    <text evidence="2">The sequence shown here is derived from an EMBL/GenBank/DDBJ whole genome shotgun (WGS) entry which is preliminary data.</text>
</comment>
<reference evidence="3" key="1">
    <citation type="journal article" date="2019" name="Genome Announc.">
        <title>Draft Genome Sequence of Pseudoalteromonas piscicida Strain 36Y ROTHPW, an Hypersaline Seawater Isolate from the South Coast of Sonora, Mexico.</title>
        <authorList>
            <person name="Sanchez-Diaz R."/>
            <person name="Molina-Garza Z.J."/>
            <person name="Cruz-Suarez L.E."/>
            <person name="Selvin J."/>
            <person name="Kiran G.S."/>
            <person name="Ibarra-Gamez J.C."/>
            <person name="Gomez-Gil B."/>
            <person name="Galaviz-Silva L."/>
        </authorList>
    </citation>
    <scope>NUCLEOTIDE SEQUENCE [LARGE SCALE GENOMIC DNA]</scope>
    <source>
        <strain evidence="3">36Y_RITHPW</strain>
    </source>
</reference>
<dbReference type="EMBL" id="NKHF01000062">
    <property type="protein sequence ID" value="PCK31139.1"/>
    <property type="molecule type" value="Genomic_DNA"/>
</dbReference>
<dbReference type="AlphaFoldDB" id="A0A2A5JP77"/>
<dbReference type="Proteomes" id="UP000228621">
    <property type="component" value="Unassembled WGS sequence"/>
</dbReference>
<dbReference type="InterPro" id="IPR058548">
    <property type="entry name" value="MlaB-like_STAS"/>
</dbReference>
<feature type="domain" description="STAS" evidence="1">
    <location>
        <begin position="1"/>
        <end position="105"/>
    </location>
</feature>
<proteinExistence type="predicted"/>
<keyword evidence="3" id="KW-1185">Reference proteome</keyword>
<dbReference type="InterPro" id="IPR002645">
    <property type="entry name" value="STAS_dom"/>
</dbReference>
<dbReference type="Pfam" id="PF13466">
    <property type="entry name" value="STAS_2"/>
    <property type="match status" value="1"/>
</dbReference>
<protein>
    <recommendedName>
        <fullName evidence="1">STAS domain-containing protein</fullName>
    </recommendedName>
</protein>
<dbReference type="SUPFAM" id="SSF52091">
    <property type="entry name" value="SpoIIaa-like"/>
    <property type="match status" value="1"/>
</dbReference>
<evidence type="ECO:0000313" key="2">
    <source>
        <dbReference type="EMBL" id="PCK31139.1"/>
    </source>
</evidence>
<dbReference type="OrthoDB" id="6388159at2"/>
<evidence type="ECO:0000313" key="3">
    <source>
        <dbReference type="Proteomes" id="UP000228621"/>
    </source>
</evidence>
<dbReference type="InterPro" id="IPR036513">
    <property type="entry name" value="STAS_dom_sf"/>
</dbReference>
<name>A0A2A5JP77_PSEO7</name>
<dbReference type="RefSeq" id="WP_099642656.1">
    <property type="nucleotide sequence ID" value="NZ_JAQPZX010000001.1"/>
</dbReference>
<dbReference type="PROSITE" id="PS50801">
    <property type="entry name" value="STAS"/>
    <property type="match status" value="1"/>
</dbReference>